<dbReference type="SUPFAM" id="SSF52540">
    <property type="entry name" value="P-loop containing nucleoside triphosphate hydrolases"/>
    <property type="match status" value="1"/>
</dbReference>
<evidence type="ECO:0000256" key="1">
    <source>
        <dbReference type="ARBA" id="ARBA00004127"/>
    </source>
</evidence>
<dbReference type="GO" id="GO:0042626">
    <property type="term" value="F:ATPase-coupled transmembrane transporter activity"/>
    <property type="evidence" value="ECO:0007669"/>
    <property type="project" value="TreeGrafter"/>
</dbReference>
<dbReference type="EMBL" id="ML769565">
    <property type="protein sequence ID" value="KAE9393749.1"/>
    <property type="molecule type" value="Genomic_DNA"/>
</dbReference>
<organism evidence="5 6">
    <name type="scientific">Gymnopus androsaceus JB14</name>
    <dbReference type="NCBI Taxonomy" id="1447944"/>
    <lineage>
        <taxon>Eukaryota</taxon>
        <taxon>Fungi</taxon>
        <taxon>Dikarya</taxon>
        <taxon>Basidiomycota</taxon>
        <taxon>Agaricomycotina</taxon>
        <taxon>Agaricomycetes</taxon>
        <taxon>Agaricomycetidae</taxon>
        <taxon>Agaricales</taxon>
        <taxon>Marasmiineae</taxon>
        <taxon>Omphalotaceae</taxon>
        <taxon>Gymnopus</taxon>
    </lineage>
</organism>
<evidence type="ECO:0000313" key="6">
    <source>
        <dbReference type="Proteomes" id="UP000799118"/>
    </source>
</evidence>
<dbReference type="InterPro" id="IPR050173">
    <property type="entry name" value="ABC_transporter_C-like"/>
</dbReference>
<dbReference type="GO" id="GO:0005524">
    <property type="term" value="F:ATP binding"/>
    <property type="evidence" value="ECO:0007669"/>
    <property type="project" value="UniProtKB-KW"/>
</dbReference>
<reference evidence="5" key="1">
    <citation type="journal article" date="2019" name="Environ. Microbiol.">
        <title>Fungal ecological strategies reflected in gene transcription - a case study of two litter decomposers.</title>
        <authorList>
            <person name="Barbi F."/>
            <person name="Kohler A."/>
            <person name="Barry K."/>
            <person name="Baskaran P."/>
            <person name="Daum C."/>
            <person name="Fauchery L."/>
            <person name="Ihrmark K."/>
            <person name="Kuo A."/>
            <person name="LaButti K."/>
            <person name="Lipzen A."/>
            <person name="Morin E."/>
            <person name="Grigoriev I.V."/>
            <person name="Henrissat B."/>
            <person name="Lindahl B."/>
            <person name="Martin F."/>
        </authorList>
    </citation>
    <scope>NUCLEOTIDE SEQUENCE</scope>
    <source>
        <strain evidence="5">JB14</strain>
    </source>
</reference>
<evidence type="ECO:0000256" key="2">
    <source>
        <dbReference type="ARBA" id="ARBA00022737"/>
    </source>
</evidence>
<evidence type="ECO:0000313" key="5">
    <source>
        <dbReference type="EMBL" id="KAE9393749.1"/>
    </source>
</evidence>
<sequence length="76" mass="8412">LLRRSKVLMLDEATSAVDLDTDKAIQDIIRGPAFKDVRILTIAHRLNTIIDSDRVLVLVMDSGRVSISSLYSSLPC</sequence>
<accession>A0A6A4H688</accession>
<proteinExistence type="predicted"/>
<keyword evidence="4" id="KW-0067">ATP-binding</keyword>
<dbReference type="InterPro" id="IPR027417">
    <property type="entry name" value="P-loop_NTPase"/>
</dbReference>
<evidence type="ECO:0000256" key="4">
    <source>
        <dbReference type="ARBA" id="ARBA00022840"/>
    </source>
</evidence>
<keyword evidence="6" id="KW-1185">Reference proteome</keyword>
<dbReference type="Gene3D" id="3.40.50.300">
    <property type="entry name" value="P-loop containing nucleotide triphosphate hydrolases"/>
    <property type="match status" value="1"/>
</dbReference>
<keyword evidence="3" id="KW-0547">Nucleotide-binding</keyword>
<dbReference type="PANTHER" id="PTHR24223:SF443">
    <property type="entry name" value="MULTIDRUG-RESISTANCE LIKE PROTEIN 1, ISOFORM I"/>
    <property type="match status" value="1"/>
</dbReference>
<dbReference type="OrthoDB" id="6500128at2759"/>
<dbReference type="GO" id="GO:0012505">
    <property type="term" value="C:endomembrane system"/>
    <property type="evidence" value="ECO:0007669"/>
    <property type="project" value="UniProtKB-SubCell"/>
</dbReference>
<dbReference type="Proteomes" id="UP000799118">
    <property type="component" value="Unassembled WGS sequence"/>
</dbReference>
<gene>
    <name evidence="5" type="ORF">BT96DRAFT_828748</name>
</gene>
<feature type="non-terminal residue" evidence="5">
    <location>
        <position position="1"/>
    </location>
</feature>
<keyword evidence="2" id="KW-0677">Repeat</keyword>
<dbReference type="GO" id="GO:0016020">
    <property type="term" value="C:membrane"/>
    <property type="evidence" value="ECO:0007669"/>
    <property type="project" value="TreeGrafter"/>
</dbReference>
<dbReference type="AlphaFoldDB" id="A0A6A4H688"/>
<evidence type="ECO:0008006" key="7">
    <source>
        <dbReference type="Google" id="ProtNLM"/>
    </source>
</evidence>
<comment type="subcellular location">
    <subcellularLocation>
        <location evidence="1">Endomembrane system</location>
        <topology evidence="1">Multi-pass membrane protein</topology>
    </subcellularLocation>
</comment>
<name>A0A6A4H688_9AGAR</name>
<evidence type="ECO:0000256" key="3">
    <source>
        <dbReference type="ARBA" id="ARBA00022741"/>
    </source>
</evidence>
<protein>
    <recommendedName>
        <fullName evidence="7">P-loop containing nucleoside triphosphate hydrolase protein</fullName>
    </recommendedName>
</protein>
<dbReference type="PANTHER" id="PTHR24223">
    <property type="entry name" value="ATP-BINDING CASSETTE SUB-FAMILY C"/>
    <property type="match status" value="1"/>
</dbReference>